<reference evidence="2 3" key="1">
    <citation type="journal article" date="2021" name="BMC Biol.">
        <title>Horizontally acquired antibacterial genes associated with adaptive radiation of ladybird beetles.</title>
        <authorList>
            <person name="Li H.S."/>
            <person name="Tang X.F."/>
            <person name="Huang Y.H."/>
            <person name="Xu Z.Y."/>
            <person name="Chen M.L."/>
            <person name="Du X.Y."/>
            <person name="Qiu B.Y."/>
            <person name="Chen P.T."/>
            <person name="Zhang W."/>
            <person name="Slipinski A."/>
            <person name="Escalona H.E."/>
            <person name="Waterhouse R.M."/>
            <person name="Zwick A."/>
            <person name="Pang H."/>
        </authorList>
    </citation>
    <scope>NUCLEOTIDE SEQUENCE [LARGE SCALE GENOMIC DNA]</scope>
    <source>
        <strain evidence="2">SYSU2018</strain>
    </source>
</reference>
<dbReference type="AlphaFoldDB" id="A0ABD2P4K3"/>
<sequence>ALSPHELQELGDKLNLEESYSDGDDELEEKIISGENVDGDPRPDEFDSSNAVPLSHLIPDG</sequence>
<feature type="non-terminal residue" evidence="2">
    <location>
        <position position="1"/>
    </location>
</feature>
<feature type="region of interest" description="Disordered" evidence="1">
    <location>
        <begin position="1"/>
        <end position="61"/>
    </location>
</feature>
<feature type="compositionally biased region" description="Basic and acidic residues" evidence="1">
    <location>
        <begin position="1"/>
        <end position="16"/>
    </location>
</feature>
<gene>
    <name evidence="2" type="ORF">HHI36_000185</name>
</gene>
<organism evidence="2 3">
    <name type="scientific">Cryptolaemus montrouzieri</name>
    <dbReference type="NCBI Taxonomy" id="559131"/>
    <lineage>
        <taxon>Eukaryota</taxon>
        <taxon>Metazoa</taxon>
        <taxon>Ecdysozoa</taxon>
        <taxon>Arthropoda</taxon>
        <taxon>Hexapoda</taxon>
        <taxon>Insecta</taxon>
        <taxon>Pterygota</taxon>
        <taxon>Neoptera</taxon>
        <taxon>Endopterygota</taxon>
        <taxon>Coleoptera</taxon>
        <taxon>Polyphaga</taxon>
        <taxon>Cucujiformia</taxon>
        <taxon>Coccinelloidea</taxon>
        <taxon>Coccinellidae</taxon>
        <taxon>Scymninae</taxon>
        <taxon>Scymnini</taxon>
        <taxon>Cryptolaemus</taxon>
    </lineage>
</organism>
<protein>
    <submittedName>
        <fullName evidence="2">Uncharacterized protein</fullName>
    </submittedName>
</protein>
<proteinExistence type="predicted"/>
<comment type="caution">
    <text evidence="2">The sequence shown here is derived from an EMBL/GenBank/DDBJ whole genome shotgun (WGS) entry which is preliminary data.</text>
</comment>
<dbReference type="EMBL" id="JABFTP020000185">
    <property type="protein sequence ID" value="KAL3285653.1"/>
    <property type="molecule type" value="Genomic_DNA"/>
</dbReference>
<name>A0ABD2P4K3_9CUCU</name>
<accession>A0ABD2P4K3</accession>
<keyword evidence="3" id="KW-1185">Reference proteome</keyword>
<feature type="compositionally biased region" description="Acidic residues" evidence="1">
    <location>
        <begin position="19"/>
        <end position="28"/>
    </location>
</feature>
<evidence type="ECO:0000313" key="3">
    <source>
        <dbReference type="Proteomes" id="UP001516400"/>
    </source>
</evidence>
<evidence type="ECO:0000256" key="1">
    <source>
        <dbReference type="SAM" id="MobiDB-lite"/>
    </source>
</evidence>
<dbReference type="Proteomes" id="UP001516400">
    <property type="component" value="Unassembled WGS sequence"/>
</dbReference>
<evidence type="ECO:0000313" key="2">
    <source>
        <dbReference type="EMBL" id="KAL3285653.1"/>
    </source>
</evidence>